<gene>
    <name evidence="1" type="ORF">B0H17DRAFT_1096942</name>
</gene>
<dbReference type="Proteomes" id="UP001221757">
    <property type="component" value="Unassembled WGS sequence"/>
</dbReference>
<accession>A0AAD7CQU3</accession>
<dbReference type="AlphaFoldDB" id="A0AAD7CQU3"/>
<organism evidence="1 2">
    <name type="scientific">Mycena rosella</name>
    <name type="common">Pink bonnet</name>
    <name type="synonym">Agaricus rosellus</name>
    <dbReference type="NCBI Taxonomy" id="1033263"/>
    <lineage>
        <taxon>Eukaryota</taxon>
        <taxon>Fungi</taxon>
        <taxon>Dikarya</taxon>
        <taxon>Basidiomycota</taxon>
        <taxon>Agaricomycotina</taxon>
        <taxon>Agaricomycetes</taxon>
        <taxon>Agaricomycetidae</taxon>
        <taxon>Agaricales</taxon>
        <taxon>Marasmiineae</taxon>
        <taxon>Mycenaceae</taxon>
        <taxon>Mycena</taxon>
    </lineage>
</organism>
<evidence type="ECO:0000313" key="2">
    <source>
        <dbReference type="Proteomes" id="UP001221757"/>
    </source>
</evidence>
<dbReference type="EMBL" id="JARKIE010000279">
    <property type="protein sequence ID" value="KAJ7658504.1"/>
    <property type="molecule type" value="Genomic_DNA"/>
</dbReference>
<sequence length="62" mass="6742">MKTARQIVETGNLLLIENTADVGVRDMFEGIYGVGQSTGIMWYAGTTSRGVVLTPAQKIRIL</sequence>
<name>A0AAD7CQU3_MYCRO</name>
<evidence type="ECO:0000313" key="1">
    <source>
        <dbReference type="EMBL" id="KAJ7658504.1"/>
    </source>
</evidence>
<proteinExistence type="predicted"/>
<reference evidence="1" key="1">
    <citation type="submission" date="2023-03" db="EMBL/GenBank/DDBJ databases">
        <title>Massive genome expansion in bonnet fungi (Mycena s.s.) driven by repeated elements and novel gene families across ecological guilds.</title>
        <authorList>
            <consortium name="Lawrence Berkeley National Laboratory"/>
            <person name="Harder C.B."/>
            <person name="Miyauchi S."/>
            <person name="Viragh M."/>
            <person name="Kuo A."/>
            <person name="Thoen E."/>
            <person name="Andreopoulos B."/>
            <person name="Lu D."/>
            <person name="Skrede I."/>
            <person name="Drula E."/>
            <person name="Henrissat B."/>
            <person name="Morin E."/>
            <person name="Kohler A."/>
            <person name="Barry K."/>
            <person name="LaButti K."/>
            <person name="Morin E."/>
            <person name="Salamov A."/>
            <person name="Lipzen A."/>
            <person name="Mereny Z."/>
            <person name="Hegedus B."/>
            <person name="Baldrian P."/>
            <person name="Stursova M."/>
            <person name="Weitz H."/>
            <person name="Taylor A."/>
            <person name="Grigoriev I.V."/>
            <person name="Nagy L.G."/>
            <person name="Martin F."/>
            <person name="Kauserud H."/>
        </authorList>
    </citation>
    <scope>NUCLEOTIDE SEQUENCE</scope>
    <source>
        <strain evidence="1">CBHHK067</strain>
    </source>
</reference>
<protein>
    <submittedName>
        <fullName evidence="1">Uncharacterized protein</fullName>
    </submittedName>
</protein>
<comment type="caution">
    <text evidence="1">The sequence shown here is derived from an EMBL/GenBank/DDBJ whole genome shotgun (WGS) entry which is preliminary data.</text>
</comment>
<keyword evidence="2" id="KW-1185">Reference proteome</keyword>